<evidence type="ECO:0000256" key="1">
    <source>
        <dbReference type="SAM" id="Phobius"/>
    </source>
</evidence>
<dbReference type="EMBL" id="MTHB01000246">
    <property type="protein sequence ID" value="OXC73501.1"/>
    <property type="molecule type" value="Genomic_DNA"/>
</dbReference>
<dbReference type="Proteomes" id="UP000214720">
    <property type="component" value="Unassembled WGS sequence"/>
</dbReference>
<feature type="transmembrane region" description="Helical" evidence="1">
    <location>
        <begin position="20"/>
        <end position="40"/>
    </location>
</feature>
<name>A0A226WQM9_CABSO</name>
<keyword evidence="1" id="KW-0812">Transmembrane</keyword>
<keyword evidence="1" id="KW-1133">Transmembrane helix</keyword>
<sequence length="523" mass="56847">MMLWNLYFMLKLYLWLSGRLEPLWVTNIAFALALAVTAFVRGRQWRLLRTLIGLAVGLPLMYREAVVPPFARLVEELGAMAHFSIQYWLELAPRFVPPFMLGAAGIVVLLYLVVNRWARVSTLVIVALIVAPLWQAGHTVLLHAIPATPAASSGAQVALASAGGPAGTPGHDAALAAFRTKEANRKVSFTHLTDDPSAQFDIIVLHICSLSWDDLDAVKARNHPMLSHFDFLFTQFSTAASYSGPAAIRVLRATCGQPAHKDLYAPAPSGCYLLAALAKAGFVPQTLLNHDGHFDDFLNLVNHNTGVPGVPLIPNTDAPIAMHAFDDSPIREDYGVLANWYTRREQVPGPVALYYNTISLHDGNRIVGSSLKSRDSYGQRVNKLMSDFDRFADLIASSGRRAVIVFVPEHGAALRAEASQLDGIRELPTPHIVHGPVGVRLVNFPQQSHSTTVIDTPSSFLAVAQLLANMVANSPFQPGVRLANYAANLPRTSMVGENGDTVTMLTATGFAVKTPDGLWVDEQ</sequence>
<dbReference type="AlphaFoldDB" id="A0A226WQM9"/>
<dbReference type="OrthoDB" id="6965261at2"/>
<evidence type="ECO:0000313" key="2">
    <source>
        <dbReference type="EMBL" id="OXC73501.1"/>
    </source>
</evidence>
<reference evidence="3" key="1">
    <citation type="submission" date="2017-01" db="EMBL/GenBank/DDBJ databases">
        <title>Genome Analysis of Deinococcus marmoris KOPRI26562.</title>
        <authorList>
            <person name="Kim J.H."/>
            <person name="Oh H.-M."/>
        </authorList>
    </citation>
    <scope>NUCLEOTIDE SEQUENCE [LARGE SCALE GENOMIC DNA]</scope>
    <source>
        <strain evidence="3">PAMC 26633</strain>
    </source>
</reference>
<proteinExistence type="predicted"/>
<evidence type="ECO:0000313" key="3">
    <source>
        <dbReference type="Proteomes" id="UP000214720"/>
    </source>
</evidence>
<feature type="transmembrane region" description="Helical" evidence="1">
    <location>
        <begin position="120"/>
        <end position="137"/>
    </location>
</feature>
<accession>A0A226WQM9</accession>
<keyword evidence="1" id="KW-0472">Membrane</keyword>
<organism evidence="2 3">
    <name type="scientific">Caballeronia sordidicola</name>
    <name type="common">Burkholderia sordidicola</name>
    <dbReference type="NCBI Taxonomy" id="196367"/>
    <lineage>
        <taxon>Bacteria</taxon>
        <taxon>Pseudomonadati</taxon>
        <taxon>Pseudomonadota</taxon>
        <taxon>Betaproteobacteria</taxon>
        <taxon>Burkholderiales</taxon>
        <taxon>Burkholderiaceae</taxon>
        <taxon>Caballeronia</taxon>
    </lineage>
</organism>
<protein>
    <submittedName>
        <fullName evidence="2">Inner membrane protein</fullName>
    </submittedName>
</protein>
<dbReference type="InterPro" id="IPR017744">
    <property type="entry name" value="BcsG"/>
</dbReference>
<dbReference type="NCBIfam" id="TIGR03368">
    <property type="entry name" value="cellulose_yhjU"/>
    <property type="match status" value="1"/>
</dbReference>
<dbReference type="RefSeq" id="WP_089164627.1">
    <property type="nucleotide sequence ID" value="NZ_MTHB01000246.1"/>
</dbReference>
<dbReference type="Pfam" id="PF11658">
    <property type="entry name" value="CBP_BcsG"/>
    <property type="match status" value="1"/>
</dbReference>
<feature type="transmembrane region" description="Helical" evidence="1">
    <location>
        <begin position="95"/>
        <end position="113"/>
    </location>
</feature>
<comment type="caution">
    <text evidence="2">The sequence shown here is derived from an EMBL/GenBank/DDBJ whole genome shotgun (WGS) entry which is preliminary data.</text>
</comment>
<feature type="transmembrane region" description="Helical" evidence="1">
    <location>
        <begin position="47"/>
        <end position="63"/>
    </location>
</feature>
<gene>
    <name evidence="2" type="ORF">BSU04_35515</name>
</gene>